<sequence length="239" mass="26769">MDATASTTDEEKREEPTIRIAEGGPSAIQAEVSMEPAVEPSEERMETVSPSPPSLEQSRSMGSEEVPQSKSSEEMARDLTLSEEILEQVVTQYSVTPLLKYLDKKRGKYVVEKASGFYIELVRNRTKIKRAVAVKREWDSATAMAKERVASLTSECATMRAALLEREDHLRAKEKECEKATVDLCKSLEASKVAYAAEVQHVEELIVALAKRDQLHATELAKAEERRAEEERIAEELWG</sequence>
<accession>A0A176VRB2</accession>
<evidence type="ECO:0000313" key="2">
    <source>
        <dbReference type="EMBL" id="OAE22923.1"/>
    </source>
</evidence>
<dbReference type="EMBL" id="LVLJ01003004">
    <property type="protein sequence ID" value="OAE22923.1"/>
    <property type="molecule type" value="Genomic_DNA"/>
</dbReference>
<evidence type="ECO:0000256" key="1">
    <source>
        <dbReference type="SAM" id="MobiDB-lite"/>
    </source>
</evidence>
<gene>
    <name evidence="2" type="ORF">AXG93_3292s1000</name>
</gene>
<organism evidence="2 3">
    <name type="scientific">Marchantia polymorpha subsp. ruderalis</name>
    <dbReference type="NCBI Taxonomy" id="1480154"/>
    <lineage>
        <taxon>Eukaryota</taxon>
        <taxon>Viridiplantae</taxon>
        <taxon>Streptophyta</taxon>
        <taxon>Embryophyta</taxon>
        <taxon>Marchantiophyta</taxon>
        <taxon>Marchantiopsida</taxon>
        <taxon>Marchantiidae</taxon>
        <taxon>Marchantiales</taxon>
        <taxon>Marchantiaceae</taxon>
        <taxon>Marchantia</taxon>
    </lineage>
</organism>
<evidence type="ECO:0000313" key="3">
    <source>
        <dbReference type="Proteomes" id="UP000077202"/>
    </source>
</evidence>
<comment type="caution">
    <text evidence="2">The sequence shown here is derived from an EMBL/GenBank/DDBJ whole genome shotgun (WGS) entry which is preliminary data.</text>
</comment>
<dbReference type="Proteomes" id="UP000077202">
    <property type="component" value="Unassembled WGS sequence"/>
</dbReference>
<keyword evidence="3" id="KW-1185">Reference proteome</keyword>
<proteinExistence type="predicted"/>
<name>A0A176VRB2_MARPO</name>
<feature type="region of interest" description="Disordered" evidence="1">
    <location>
        <begin position="1"/>
        <end position="76"/>
    </location>
</feature>
<feature type="compositionally biased region" description="Polar residues" evidence="1">
    <location>
        <begin position="54"/>
        <end position="70"/>
    </location>
</feature>
<protein>
    <submittedName>
        <fullName evidence="2">Uncharacterized protein</fullName>
    </submittedName>
</protein>
<reference evidence="2" key="1">
    <citation type="submission" date="2016-03" db="EMBL/GenBank/DDBJ databases">
        <title>Mechanisms controlling the formation of the plant cell surface in tip-growing cells are functionally conserved among land plants.</title>
        <authorList>
            <person name="Honkanen S."/>
            <person name="Jones V.A."/>
            <person name="Morieri G."/>
            <person name="Champion C."/>
            <person name="Hetherington A.J."/>
            <person name="Kelly S."/>
            <person name="Saint-Marcoux D."/>
            <person name="Proust H."/>
            <person name="Prescott H."/>
            <person name="Dolan L."/>
        </authorList>
    </citation>
    <scope>NUCLEOTIDE SEQUENCE [LARGE SCALE GENOMIC DNA]</scope>
    <source>
        <tissue evidence="2">Whole gametophyte</tissue>
    </source>
</reference>
<dbReference type="AlphaFoldDB" id="A0A176VRB2"/>